<keyword evidence="4" id="KW-1185">Reference proteome</keyword>
<feature type="domain" description="Ketoreductase" evidence="2">
    <location>
        <begin position="9"/>
        <end position="178"/>
    </location>
</feature>
<evidence type="ECO:0000313" key="4">
    <source>
        <dbReference type="Proteomes" id="UP000637002"/>
    </source>
</evidence>
<dbReference type="Gene3D" id="3.40.50.720">
    <property type="entry name" value="NAD(P)-binding Rossmann-like Domain"/>
    <property type="match status" value="1"/>
</dbReference>
<dbReference type="SUPFAM" id="SSF51735">
    <property type="entry name" value="NAD(P)-binding Rossmann-fold domains"/>
    <property type="match status" value="1"/>
</dbReference>
<dbReference type="FunFam" id="3.40.50.720:FF:000084">
    <property type="entry name" value="Short-chain dehydrogenase reductase"/>
    <property type="match status" value="1"/>
</dbReference>
<dbReference type="InterPro" id="IPR020904">
    <property type="entry name" value="Sc_DH/Rdtase_CS"/>
</dbReference>
<dbReference type="GO" id="GO:0030497">
    <property type="term" value="P:fatty acid elongation"/>
    <property type="evidence" value="ECO:0007669"/>
    <property type="project" value="TreeGrafter"/>
</dbReference>
<accession>A0A916XKS4</accession>
<evidence type="ECO:0000313" key="3">
    <source>
        <dbReference type="EMBL" id="GGC78077.1"/>
    </source>
</evidence>
<protein>
    <submittedName>
        <fullName evidence="3">Beta-ketoacyl-ACP reductase</fullName>
    </submittedName>
</protein>
<dbReference type="GO" id="GO:0016616">
    <property type="term" value="F:oxidoreductase activity, acting on the CH-OH group of donors, NAD or NADP as acceptor"/>
    <property type="evidence" value="ECO:0007669"/>
    <property type="project" value="UniProtKB-ARBA"/>
</dbReference>
<dbReference type="PROSITE" id="PS00061">
    <property type="entry name" value="ADH_SHORT"/>
    <property type="match status" value="1"/>
</dbReference>
<organism evidence="3 4">
    <name type="scientific">Chelatococcus reniformis</name>
    <dbReference type="NCBI Taxonomy" id="1494448"/>
    <lineage>
        <taxon>Bacteria</taxon>
        <taxon>Pseudomonadati</taxon>
        <taxon>Pseudomonadota</taxon>
        <taxon>Alphaproteobacteria</taxon>
        <taxon>Hyphomicrobiales</taxon>
        <taxon>Chelatococcaceae</taxon>
        <taxon>Chelatococcus</taxon>
    </lineage>
</organism>
<dbReference type="PANTHER" id="PTHR42760">
    <property type="entry name" value="SHORT-CHAIN DEHYDROGENASES/REDUCTASES FAMILY MEMBER"/>
    <property type="match status" value="1"/>
</dbReference>
<dbReference type="Pfam" id="PF13561">
    <property type="entry name" value="adh_short_C2"/>
    <property type="match status" value="1"/>
</dbReference>
<dbReference type="RefSeq" id="WP_188610972.1">
    <property type="nucleotide sequence ID" value="NZ_BMGG01000007.1"/>
</dbReference>
<comment type="similarity">
    <text evidence="1">Belongs to the short-chain dehydrogenases/reductases (SDR) family.</text>
</comment>
<dbReference type="EMBL" id="BMGG01000007">
    <property type="protein sequence ID" value="GGC78077.1"/>
    <property type="molecule type" value="Genomic_DNA"/>
</dbReference>
<dbReference type="InterPro" id="IPR057326">
    <property type="entry name" value="KR_dom"/>
</dbReference>
<gene>
    <name evidence="3" type="ORF">GCM10010994_40380</name>
</gene>
<dbReference type="InterPro" id="IPR002347">
    <property type="entry name" value="SDR_fam"/>
</dbReference>
<dbReference type="InterPro" id="IPR036291">
    <property type="entry name" value="NAD(P)-bd_dom_sf"/>
</dbReference>
<comment type="caution">
    <text evidence="3">The sequence shown here is derived from an EMBL/GenBank/DDBJ whole genome shotgun (WGS) entry which is preliminary data.</text>
</comment>
<sequence length="282" mass="29022">MIDFGLRDRVIVVTGGASGIGRAHGLAAAKAGARVAVIDASHDAAHQTAEEIERLGGRAVAEVFDVRDGAAAEAATARIEEQLGPIDGVVASAGTSRPALATDMTDDEWSLVIDINLTGLYKSIRPIGRRMVERRRGAVVLIASIDAFGGHAARSHYSASKHGVAGLTKSLAIEWGRHNIRVNGLAPGVVDTPLLRASMPAEHIETAVLGRVPLGRLSTPDDQAGAGLFLLSDAAAYITGAVLPVDGGLTAGFFTNWNGADLGSRALLERGVYGKPASAAGA</sequence>
<evidence type="ECO:0000259" key="2">
    <source>
        <dbReference type="SMART" id="SM00822"/>
    </source>
</evidence>
<dbReference type="PRINTS" id="PR00081">
    <property type="entry name" value="GDHRDH"/>
</dbReference>
<dbReference type="PANTHER" id="PTHR42760:SF135">
    <property type="entry name" value="BLL7886 PROTEIN"/>
    <property type="match status" value="1"/>
</dbReference>
<name>A0A916XKS4_9HYPH</name>
<dbReference type="SMART" id="SM00822">
    <property type="entry name" value="PKS_KR"/>
    <property type="match status" value="1"/>
</dbReference>
<proteinExistence type="inferred from homology"/>
<reference evidence="3" key="2">
    <citation type="submission" date="2020-09" db="EMBL/GenBank/DDBJ databases">
        <authorList>
            <person name="Sun Q."/>
            <person name="Zhou Y."/>
        </authorList>
    </citation>
    <scope>NUCLEOTIDE SEQUENCE</scope>
    <source>
        <strain evidence="3">CGMCC 1.12919</strain>
    </source>
</reference>
<dbReference type="Proteomes" id="UP000637002">
    <property type="component" value="Unassembled WGS sequence"/>
</dbReference>
<dbReference type="PRINTS" id="PR00080">
    <property type="entry name" value="SDRFAMILY"/>
</dbReference>
<evidence type="ECO:0000256" key="1">
    <source>
        <dbReference type="ARBA" id="ARBA00006484"/>
    </source>
</evidence>
<reference evidence="3" key="1">
    <citation type="journal article" date="2014" name="Int. J. Syst. Evol. Microbiol.">
        <title>Complete genome sequence of Corynebacterium casei LMG S-19264T (=DSM 44701T), isolated from a smear-ripened cheese.</title>
        <authorList>
            <consortium name="US DOE Joint Genome Institute (JGI-PGF)"/>
            <person name="Walter F."/>
            <person name="Albersmeier A."/>
            <person name="Kalinowski J."/>
            <person name="Ruckert C."/>
        </authorList>
    </citation>
    <scope>NUCLEOTIDE SEQUENCE</scope>
    <source>
        <strain evidence="3">CGMCC 1.12919</strain>
    </source>
</reference>
<dbReference type="AlphaFoldDB" id="A0A916XKS4"/>